<dbReference type="Pfam" id="PF00651">
    <property type="entry name" value="BTB"/>
    <property type="match status" value="1"/>
</dbReference>
<dbReference type="Gene3D" id="3.30.710.10">
    <property type="entry name" value="Potassium Channel Kv1.1, Chain A"/>
    <property type="match status" value="1"/>
</dbReference>
<proteinExistence type="predicted"/>
<evidence type="ECO:0000313" key="3">
    <source>
        <dbReference type="Proteomes" id="UP000094527"/>
    </source>
</evidence>
<dbReference type="PROSITE" id="PS50097">
    <property type="entry name" value="BTB"/>
    <property type="match status" value="1"/>
</dbReference>
<dbReference type="PANTHER" id="PTHR45774">
    <property type="entry name" value="BTB/POZ DOMAIN-CONTAINING"/>
    <property type="match status" value="1"/>
</dbReference>
<gene>
    <name evidence="2" type="ORF">Ocin01_06829</name>
</gene>
<dbReference type="PANTHER" id="PTHR45774:SF4">
    <property type="entry name" value="AXUNDEAD, ISOFORM F"/>
    <property type="match status" value="1"/>
</dbReference>
<feature type="domain" description="BTB" evidence="1">
    <location>
        <begin position="27"/>
        <end position="109"/>
    </location>
</feature>
<dbReference type="Gene3D" id="1.25.40.420">
    <property type="match status" value="1"/>
</dbReference>
<reference evidence="2 3" key="1">
    <citation type="journal article" date="2016" name="Genome Biol. Evol.">
        <title>Gene Family Evolution Reflects Adaptation to Soil Environmental Stressors in the Genome of the Collembolan Orchesella cincta.</title>
        <authorList>
            <person name="Faddeeva-Vakhrusheva A."/>
            <person name="Derks M.F."/>
            <person name="Anvar S.Y."/>
            <person name="Agamennone V."/>
            <person name="Suring W."/>
            <person name="Smit S."/>
            <person name="van Straalen N.M."/>
            <person name="Roelofs D."/>
        </authorList>
    </citation>
    <scope>NUCLEOTIDE SEQUENCE [LARGE SCALE GENOMIC DNA]</scope>
    <source>
        <tissue evidence="2">Mixed pool</tissue>
    </source>
</reference>
<dbReference type="InterPro" id="IPR011333">
    <property type="entry name" value="SKP1/BTB/POZ_sf"/>
</dbReference>
<comment type="caution">
    <text evidence="2">The sequence shown here is derived from an EMBL/GenBank/DDBJ whole genome shotgun (WGS) entry which is preliminary data.</text>
</comment>
<dbReference type="InterPro" id="IPR011705">
    <property type="entry name" value="BACK"/>
</dbReference>
<sequence>MYLEPSAPPLTELLKDEDVHYNCENGCDVEILVGKSNDDLMRIPVHSCKLKAYPVFAAMLSDKYNITEKECNNSNGYSKLKQIRVCNVDGKAFDNLMKFIYKKPVNLQSPEMAIETLKAAHQFLFPELVFACVKQLNQMISLSNVLYIFASVHYLCNDLKDLEDLTRNVCMPLPKWSRDNHLSAGLEVKKLCLWLLCQCLAFIDVHGAKVLESDEMEELDRPYVRALLRRDSLDVSESAVFSALVRWAETECKRRHLPLTPESKRLVLHDLIYFVRYFQMAPLEFKTGPEESGLLKQEEVEMIKNVIMRRHSHRRLSCSSTCCSKVKQNNLSEPNNNSNELVNQLKSHWDYFSRPRCNSLNAEIGNKKKNSSGWNAHQFKLRKVGFLIKRICLPCAYGKNMTSHEEQMIKDKELAKVAGPRKESTISVAFDFSLRVFAFFFD</sequence>
<organism evidence="2 3">
    <name type="scientific">Orchesella cincta</name>
    <name type="common">Springtail</name>
    <name type="synonym">Podura cincta</name>
    <dbReference type="NCBI Taxonomy" id="48709"/>
    <lineage>
        <taxon>Eukaryota</taxon>
        <taxon>Metazoa</taxon>
        <taxon>Ecdysozoa</taxon>
        <taxon>Arthropoda</taxon>
        <taxon>Hexapoda</taxon>
        <taxon>Collembola</taxon>
        <taxon>Entomobryomorpha</taxon>
        <taxon>Entomobryoidea</taxon>
        <taxon>Orchesellidae</taxon>
        <taxon>Orchesellinae</taxon>
        <taxon>Orchesella</taxon>
    </lineage>
</organism>
<dbReference type="GO" id="GO:0005829">
    <property type="term" value="C:cytosol"/>
    <property type="evidence" value="ECO:0007669"/>
    <property type="project" value="TreeGrafter"/>
</dbReference>
<keyword evidence="3" id="KW-1185">Reference proteome</keyword>
<dbReference type="EMBL" id="LJIJ01000252">
    <property type="protein sequence ID" value="ODM99852.1"/>
    <property type="molecule type" value="Genomic_DNA"/>
</dbReference>
<name>A0A1D2N3M0_ORCCI</name>
<dbReference type="GO" id="GO:0022008">
    <property type="term" value="P:neurogenesis"/>
    <property type="evidence" value="ECO:0007669"/>
    <property type="project" value="TreeGrafter"/>
</dbReference>
<dbReference type="OrthoDB" id="6335872at2759"/>
<protein>
    <submittedName>
        <fullName evidence="2">BTB/POZ domain-containing protein 2</fullName>
    </submittedName>
</protein>
<accession>A0A1D2N3M0</accession>
<dbReference type="SMART" id="SM00225">
    <property type="entry name" value="BTB"/>
    <property type="match status" value="1"/>
</dbReference>
<dbReference type="SUPFAM" id="SSF54695">
    <property type="entry name" value="POZ domain"/>
    <property type="match status" value="1"/>
</dbReference>
<dbReference type="STRING" id="48709.A0A1D2N3M0"/>
<dbReference type="OMA" id="ICFSVRY"/>
<dbReference type="AlphaFoldDB" id="A0A1D2N3M0"/>
<dbReference type="Proteomes" id="UP000094527">
    <property type="component" value="Unassembled WGS sequence"/>
</dbReference>
<evidence type="ECO:0000313" key="2">
    <source>
        <dbReference type="EMBL" id="ODM99852.1"/>
    </source>
</evidence>
<evidence type="ECO:0000259" key="1">
    <source>
        <dbReference type="PROSITE" id="PS50097"/>
    </source>
</evidence>
<dbReference type="Pfam" id="PF07707">
    <property type="entry name" value="BACK"/>
    <property type="match status" value="1"/>
</dbReference>
<dbReference type="InterPro" id="IPR000210">
    <property type="entry name" value="BTB/POZ_dom"/>
</dbReference>